<organism evidence="1 2">
    <name type="scientific">Paracoccus acridae</name>
    <dbReference type="NCBI Taxonomy" id="1795310"/>
    <lineage>
        <taxon>Bacteria</taxon>
        <taxon>Pseudomonadati</taxon>
        <taxon>Pseudomonadota</taxon>
        <taxon>Alphaproteobacteria</taxon>
        <taxon>Rhodobacterales</taxon>
        <taxon>Paracoccaceae</taxon>
        <taxon>Paracoccus</taxon>
    </lineage>
</organism>
<gene>
    <name evidence="1" type="ORF">GCM10011402_31700</name>
</gene>
<protein>
    <submittedName>
        <fullName evidence="1">Uncharacterized protein</fullName>
    </submittedName>
</protein>
<reference evidence="2" key="1">
    <citation type="journal article" date="2019" name="Int. J. Syst. Evol. Microbiol.">
        <title>The Global Catalogue of Microorganisms (GCM) 10K type strain sequencing project: providing services to taxonomists for standard genome sequencing and annotation.</title>
        <authorList>
            <consortium name="The Broad Institute Genomics Platform"/>
            <consortium name="The Broad Institute Genome Sequencing Center for Infectious Disease"/>
            <person name="Wu L."/>
            <person name="Ma J."/>
        </authorList>
    </citation>
    <scope>NUCLEOTIDE SEQUENCE [LARGE SCALE GENOMIC DNA]</scope>
    <source>
        <strain evidence="2">CGMCC 1.15419</strain>
    </source>
</reference>
<dbReference type="InterPro" id="IPR011335">
    <property type="entry name" value="Restrct_endonuc-II-like"/>
</dbReference>
<evidence type="ECO:0000313" key="1">
    <source>
        <dbReference type="EMBL" id="GGF76590.1"/>
    </source>
</evidence>
<dbReference type="EMBL" id="BMIV01000015">
    <property type="protein sequence ID" value="GGF76590.1"/>
    <property type="molecule type" value="Genomic_DNA"/>
</dbReference>
<dbReference type="Proteomes" id="UP000640509">
    <property type="component" value="Unassembled WGS sequence"/>
</dbReference>
<comment type="caution">
    <text evidence="1">The sequence shown here is derived from an EMBL/GenBank/DDBJ whole genome shotgun (WGS) entry which is preliminary data.</text>
</comment>
<dbReference type="SUPFAM" id="SSF52980">
    <property type="entry name" value="Restriction endonuclease-like"/>
    <property type="match status" value="1"/>
</dbReference>
<proteinExistence type="predicted"/>
<sequence length="454" mass="51589">MARSEFKIPEDFFEFDSPRPDKFPDNPEVRLAVEWFRSFIPEKEWRTRRHSVAHRLYDMAINGPRLDTVGRLFDTKDAFAWQLFLAEASIDHIWNYEPTFGSRVVPIFMAIGRNIDVLRKVEGIDGRIRRMVRAEKAQPNGPLFELLVAAAYARAGAKVSFVPEAPGGPRTHDLDAEINGRIYAIECKRMETSEYGEKERTLARKLWHDSARLLVGLARSAMASVEFFSPLEAVAEDYVTMKTRAWINSGQLALEWEDEHGRGKIGDLDLAPAREVLRDNLILANGSRLQELLTGRYIRHQSVVSICRMKPSDNPRYIEDCDFAALFEWTPKSEASISGRARDVLRKVADGTGQLPKDRPGIVHVGFEAVEGNYVEELRLARIEESLKNFDPKDVALEYAYVHFLAPESPPDEAWAFDETRTLIPIRAKSSPPLPEGFLVLTPNASTKDGPHWR</sequence>
<name>A0ABQ1VL04_9RHOB</name>
<keyword evidence="2" id="KW-1185">Reference proteome</keyword>
<dbReference type="RefSeq" id="WP_188716315.1">
    <property type="nucleotide sequence ID" value="NZ_BMIV01000015.1"/>
</dbReference>
<evidence type="ECO:0000313" key="2">
    <source>
        <dbReference type="Proteomes" id="UP000640509"/>
    </source>
</evidence>
<accession>A0ABQ1VL04</accession>